<organism evidence="2">
    <name type="scientific">human gut metagenome</name>
    <dbReference type="NCBI Taxonomy" id="408170"/>
    <lineage>
        <taxon>unclassified sequences</taxon>
        <taxon>metagenomes</taxon>
        <taxon>organismal metagenomes</taxon>
    </lineage>
</organism>
<reference evidence="2" key="1">
    <citation type="journal article" date="2013" name="Environ. Microbiol.">
        <title>Microbiota from the distal guts of lean and obese adolescents exhibit partial functional redundancy besides clear differences in community structure.</title>
        <authorList>
            <person name="Ferrer M."/>
            <person name="Ruiz A."/>
            <person name="Lanza F."/>
            <person name="Haange S.B."/>
            <person name="Oberbach A."/>
            <person name="Till H."/>
            <person name="Bargiela R."/>
            <person name="Campoy C."/>
            <person name="Segura M.T."/>
            <person name="Richter M."/>
            <person name="von Bergen M."/>
            <person name="Seifert J."/>
            <person name="Suarez A."/>
        </authorList>
    </citation>
    <scope>NUCLEOTIDE SEQUENCE</scope>
</reference>
<protein>
    <submittedName>
        <fullName evidence="2">Uncharacterized protein</fullName>
    </submittedName>
</protein>
<accession>K1SQD1</accession>
<feature type="transmembrane region" description="Helical" evidence="1">
    <location>
        <begin position="6"/>
        <end position="33"/>
    </location>
</feature>
<keyword evidence="1" id="KW-0812">Transmembrane</keyword>
<feature type="transmembrane region" description="Helical" evidence="1">
    <location>
        <begin position="40"/>
        <end position="62"/>
    </location>
</feature>
<dbReference type="InterPro" id="IPR046062">
    <property type="entry name" value="DUF6020"/>
</dbReference>
<evidence type="ECO:0000313" key="2">
    <source>
        <dbReference type="EMBL" id="EKC49461.1"/>
    </source>
</evidence>
<name>K1SQD1_9ZZZZ</name>
<keyword evidence="1" id="KW-1133">Transmembrane helix</keyword>
<dbReference type="Pfam" id="PF19484">
    <property type="entry name" value="DUF6020"/>
    <property type="match status" value="1"/>
</dbReference>
<evidence type="ECO:0000256" key="1">
    <source>
        <dbReference type="SAM" id="Phobius"/>
    </source>
</evidence>
<proteinExistence type="predicted"/>
<feature type="non-terminal residue" evidence="2">
    <location>
        <position position="150"/>
    </location>
</feature>
<keyword evidence="1" id="KW-0472">Membrane</keyword>
<dbReference type="AlphaFoldDB" id="K1SQD1"/>
<gene>
    <name evidence="2" type="ORF">OBE_14629</name>
</gene>
<comment type="caution">
    <text evidence="2">The sequence shown here is derived from an EMBL/GenBank/DDBJ whole genome shotgun (WGS) entry which is preliminary data.</text>
</comment>
<sequence>MVGYVLISIFTMILRHNGLYVVVLSLPFIFIVLRKHWKKLLIMFMSILVIYEAYNVVIFKIFKVEKGAVGEMLSVPIQQIVRTVKDNYEDIDEETIEKLNKYFTVENVWKDYNPILSDPVKFNFNNEYFSENKSEFISIWLKLFVKYPKD</sequence>
<dbReference type="EMBL" id="AJWZ01010089">
    <property type="protein sequence ID" value="EKC49461.1"/>
    <property type="molecule type" value="Genomic_DNA"/>
</dbReference>